<dbReference type="OMA" id="TPHDIAQ"/>
<dbReference type="InterPro" id="IPR036095">
    <property type="entry name" value="PTS_EIIB-like_sf"/>
</dbReference>
<dbReference type="EMBL" id="LK932505">
    <property type="protein sequence ID" value="CDS85310.1"/>
    <property type="molecule type" value="Genomic_DNA"/>
</dbReference>
<dbReference type="Proteomes" id="UP000346772">
    <property type="component" value="Unassembled WGS sequence"/>
</dbReference>
<dbReference type="KEGG" id="pdf:CD630DERM_24870"/>
<evidence type="ECO:0000313" key="14">
    <source>
        <dbReference type="EMBL" id="SJS28340.1"/>
    </source>
</evidence>
<protein>
    <submittedName>
        <fullName evidence="14">Fructose-like phosphotransferase enzyme IIB component 1</fullName>
        <ecNumber evidence="14">2.7.1.191</ecNumber>
    </submittedName>
    <submittedName>
        <fullName evidence="12">PTS fructose transporter subunit IIB</fullName>
    </submittedName>
    <submittedName>
        <fullName evidence="15">PTS system fructose-like transporter subunit IIB</fullName>
        <ecNumber evidence="9 15">2.7.1.69</ecNumber>
    </submittedName>
    <submittedName>
        <fullName evidence="9">PTS system, fructose-like IIB component</fullName>
    </submittedName>
    <submittedName>
        <fullName evidence="10">Putative enzyme IIB component of PTS</fullName>
    </submittedName>
</protein>
<dbReference type="EC" id="2.7.1.191" evidence="14"/>
<evidence type="ECO:0000256" key="3">
    <source>
        <dbReference type="ARBA" id="ARBA00022597"/>
    </source>
</evidence>
<reference evidence="12" key="4">
    <citation type="submission" date="2021-06" db="EMBL/GenBank/DDBJ databases">
        <authorList>
            <consortium name="NCBI Pathogen Detection Project"/>
        </authorList>
    </citation>
    <scope>NUCLEOTIDE SEQUENCE</scope>
    <source>
        <strain evidence="13">Clostridioides</strain>
        <strain evidence="12">HN1000</strain>
    </source>
</reference>
<evidence type="ECO:0000313" key="10">
    <source>
        <dbReference type="EMBL" id="CDS88735.1"/>
    </source>
</evidence>
<dbReference type="InterPro" id="IPR050864">
    <property type="entry name" value="Bacterial_PTS_Sugar_Transport"/>
</dbReference>
<feature type="domain" description="PTS EIIB type-2" evidence="8">
    <location>
        <begin position="5"/>
        <end position="101"/>
    </location>
</feature>
<evidence type="ECO:0000313" key="21">
    <source>
        <dbReference type="Proteomes" id="UP000411588"/>
    </source>
</evidence>
<dbReference type="GO" id="GO:0022877">
    <property type="term" value="F:protein-N(PI)-phosphohistidine-fructose phosphotransferase system transporter activity"/>
    <property type="evidence" value="ECO:0007669"/>
    <property type="project" value="InterPro"/>
</dbReference>
<dbReference type="GeneID" id="66354886"/>
<dbReference type="GO" id="GO:0009401">
    <property type="term" value="P:phosphoenolpyruvate-dependent sugar phosphotransferase system"/>
    <property type="evidence" value="ECO:0007669"/>
    <property type="project" value="UniProtKB-KW"/>
</dbReference>
<evidence type="ECO:0000256" key="5">
    <source>
        <dbReference type="ARBA" id="ARBA00022683"/>
    </source>
</evidence>
<dbReference type="PATRIC" id="fig|1496.1371.peg.220"/>
<evidence type="ECO:0000313" key="9">
    <source>
        <dbReference type="EMBL" id="CDS85310.1"/>
    </source>
</evidence>
<dbReference type="EMBL" id="DAEPXK010000020">
    <property type="protein sequence ID" value="HBH1542612.1"/>
    <property type="molecule type" value="Genomic_DNA"/>
</dbReference>
<dbReference type="GO" id="GO:0005886">
    <property type="term" value="C:plasma membrane"/>
    <property type="evidence" value="ECO:0007669"/>
    <property type="project" value="TreeGrafter"/>
</dbReference>
<reference evidence="14 18" key="2">
    <citation type="submission" date="2017-02" db="EMBL/GenBank/DDBJ databases">
        <authorList>
            <consortium name="Pathogen Informatics"/>
        </authorList>
    </citation>
    <scope>NUCLEOTIDE SEQUENCE [LARGE SCALE GENOMIC DNA]</scope>
    <source>
        <strain evidence="16 19">078GUE027</strain>
        <strain evidence="21">clo34</strain>
        <strain evidence="15">Clo34</strain>
        <strain evidence="17">Tl291</strain>
        <strain evidence="20">tl291</strain>
        <strain evidence="14 18">VRECD0157</strain>
    </source>
</reference>
<feature type="chain" id="PRO_5014497032" evidence="7">
    <location>
        <begin position="22"/>
        <end position="105"/>
    </location>
</feature>
<dbReference type="GO" id="GO:0016301">
    <property type="term" value="F:kinase activity"/>
    <property type="evidence" value="ECO:0007669"/>
    <property type="project" value="UniProtKB-KW"/>
</dbReference>
<dbReference type="Proteomes" id="UP000372533">
    <property type="component" value="Unassembled WGS sequence"/>
</dbReference>
<dbReference type="EMBL" id="CAADAN010000001">
    <property type="protein sequence ID" value="VFD29210.1"/>
    <property type="molecule type" value="Genomic_DNA"/>
</dbReference>
<evidence type="ECO:0000256" key="7">
    <source>
        <dbReference type="SAM" id="SignalP"/>
    </source>
</evidence>
<dbReference type="EMBL" id="CAAJVP010000005">
    <property type="protein sequence ID" value="VHY02738.1"/>
    <property type="molecule type" value="Genomic_DNA"/>
</dbReference>
<dbReference type="PROSITE" id="PS51099">
    <property type="entry name" value="PTS_EIIB_TYPE_2"/>
    <property type="match status" value="1"/>
</dbReference>
<dbReference type="Proteomes" id="UP000878956">
    <property type="component" value="Unassembled WGS sequence"/>
</dbReference>
<keyword evidence="2" id="KW-0597">Phosphoprotein</keyword>
<keyword evidence="6" id="KW-0418">Kinase</keyword>
<dbReference type="Proteomes" id="UP000411588">
    <property type="component" value="Unassembled WGS sequence"/>
</dbReference>
<dbReference type="PANTHER" id="PTHR30505">
    <property type="entry name" value="FRUCTOSE-LIKE PERMEASE"/>
    <property type="match status" value="1"/>
</dbReference>
<dbReference type="EMBL" id="DAEQIJ010000003">
    <property type="protein sequence ID" value="HBH2619184.1"/>
    <property type="molecule type" value="Genomic_DNA"/>
</dbReference>
<dbReference type="Pfam" id="PF02302">
    <property type="entry name" value="PTS_IIB"/>
    <property type="match status" value="1"/>
</dbReference>
<evidence type="ECO:0000313" key="16">
    <source>
        <dbReference type="EMBL" id="VFD53491.1"/>
    </source>
</evidence>
<evidence type="ECO:0000313" key="18">
    <source>
        <dbReference type="Proteomes" id="UP000189137"/>
    </source>
</evidence>
<dbReference type="SUPFAM" id="SSF52794">
    <property type="entry name" value="PTS system IIB component-like"/>
    <property type="match status" value="1"/>
</dbReference>
<dbReference type="Proteomes" id="UP000879542">
    <property type="component" value="Unassembled WGS sequence"/>
</dbReference>
<keyword evidence="4 9" id="KW-0808">Transferase</keyword>
<organism evidence="9">
    <name type="scientific">Clostridioides difficile</name>
    <name type="common">Peptoclostridium difficile</name>
    <dbReference type="NCBI Taxonomy" id="1496"/>
    <lineage>
        <taxon>Bacteria</taxon>
        <taxon>Bacillati</taxon>
        <taxon>Bacillota</taxon>
        <taxon>Clostridia</taxon>
        <taxon>Peptostreptococcales</taxon>
        <taxon>Peptostreptococcaceae</taxon>
        <taxon>Clostridioides</taxon>
    </lineage>
</organism>
<dbReference type="PANTHER" id="PTHR30505:SF0">
    <property type="entry name" value="FRUCTOSE-LIKE PTS SYSTEM EIIBC COMPONENT-RELATED"/>
    <property type="match status" value="1"/>
</dbReference>
<dbReference type="CDD" id="cd05569">
    <property type="entry name" value="PTS_IIB_fructose"/>
    <property type="match status" value="1"/>
</dbReference>
<name>A0A031WGY2_CLODI</name>
<evidence type="ECO:0000313" key="13">
    <source>
        <dbReference type="EMBL" id="HBH2619184.1"/>
    </source>
</evidence>
<reference evidence="9" key="1">
    <citation type="submission" date="2014-07" db="EMBL/GenBank/DDBJ databases">
        <authorList>
            <person name="Monot Marc"/>
        </authorList>
    </citation>
    <scope>NUCLEOTIDE SEQUENCE</scope>
    <source>
        <strain evidence="11">7032989</strain>
        <strain evidence="10">7032994</strain>
    </source>
</reference>
<dbReference type="InterPro" id="IPR003353">
    <property type="entry name" value="PTS_IIB_fruc"/>
</dbReference>
<gene>
    <name evidence="14" type="primary">fryB_3</name>
    <name evidence="15" type="synonym">fryB_1</name>
    <name evidence="10" type="synonym">ypdH</name>
    <name evidence="11" type="ORF">BN1095_440040</name>
    <name evidence="9" type="ORF">BN1096_520215</name>
    <name evidence="10" type="ORF">BN1097_680188</name>
    <name evidence="12" type="ORF">KRM00_002100</name>
    <name evidence="13" type="ORF">KRQ00_000918</name>
    <name evidence="17" type="ORF">SAMEA1402366_01394</name>
    <name evidence="15" type="ORF">SAMEA1402399_00248</name>
    <name evidence="16" type="ORF">SAMEA1710456_00959</name>
    <name evidence="14" type="ORF">SAMEA3375112_01691</name>
</gene>
<evidence type="ECO:0000256" key="2">
    <source>
        <dbReference type="ARBA" id="ARBA00022553"/>
    </source>
</evidence>
<evidence type="ECO:0000256" key="1">
    <source>
        <dbReference type="ARBA" id="ARBA00022448"/>
    </source>
</evidence>
<evidence type="ECO:0000313" key="19">
    <source>
        <dbReference type="Proteomes" id="UP000346772"/>
    </source>
</evidence>
<reference evidence="12" key="3">
    <citation type="journal article" date="2018" name="Genome Biol.">
        <title>SKESA: strategic k-mer extension for scrupulous assemblies.</title>
        <authorList>
            <person name="Souvorov A."/>
            <person name="Agarwala R."/>
            <person name="Lipman D.J."/>
        </authorList>
    </citation>
    <scope>NUCLEOTIDE SEQUENCE</scope>
    <source>
        <strain evidence="13">Clostridioides</strain>
        <strain evidence="12">HN1000</strain>
    </source>
</reference>
<sequence>MNKKLVALCACPMGLAHTFMAAEAIEQAAKALGYEAKVETQGADGVQNELTRDDILGATMIIHAVAITPEGMERFDGCEVYEVELQEAIKNAEGVIKEIEEDLGI</sequence>
<evidence type="ECO:0000256" key="6">
    <source>
        <dbReference type="ARBA" id="ARBA00022777"/>
    </source>
</evidence>
<evidence type="ECO:0000313" key="15">
    <source>
        <dbReference type="EMBL" id="VFD29210.1"/>
    </source>
</evidence>
<dbReference type="InterPro" id="IPR003501">
    <property type="entry name" value="PTS_EIIB_2/3"/>
</dbReference>
<dbReference type="EMBL" id="LK932407">
    <property type="protein sequence ID" value="CDS88735.1"/>
    <property type="molecule type" value="Genomic_DNA"/>
</dbReference>
<dbReference type="EC" id="2.7.1.69" evidence="9 15"/>
<dbReference type="OrthoDB" id="9782569at2"/>
<accession>A0A031WGY2</accession>
<evidence type="ECO:0000313" key="20">
    <source>
        <dbReference type="Proteomes" id="UP000372533"/>
    </source>
</evidence>
<evidence type="ECO:0000313" key="17">
    <source>
        <dbReference type="EMBL" id="VHY02738.1"/>
    </source>
</evidence>
<dbReference type="InterPro" id="IPR013011">
    <property type="entry name" value="PTS_EIIB_2"/>
</dbReference>
<dbReference type="NCBIfam" id="TIGR00829">
    <property type="entry name" value="FRU"/>
    <property type="match status" value="1"/>
</dbReference>
<evidence type="ECO:0000259" key="8">
    <source>
        <dbReference type="PROSITE" id="PS51099"/>
    </source>
</evidence>
<dbReference type="Proteomes" id="UP000189137">
    <property type="component" value="Unassembled WGS sequence"/>
</dbReference>
<keyword evidence="1" id="KW-0813">Transport</keyword>
<dbReference type="Gene3D" id="3.40.50.2300">
    <property type="match status" value="1"/>
</dbReference>
<dbReference type="GO" id="GO:0090563">
    <property type="term" value="F:protein-phosphocysteine-sugar phosphotransferase activity"/>
    <property type="evidence" value="ECO:0007669"/>
    <property type="project" value="TreeGrafter"/>
</dbReference>
<keyword evidence="5" id="KW-0598">Phosphotransferase system</keyword>
<evidence type="ECO:0000313" key="12">
    <source>
        <dbReference type="EMBL" id="HBH1542612.1"/>
    </source>
</evidence>
<dbReference type="EMBL" id="CAADAT010000004">
    <property type="protein sequence ID" value="VFD53491.1"/>
    <property type="molecule type" value="Genomic_DNA"/>
</dbReference>
<proteinExistence type="predicted"/>
<feature type="signal peptide" evidence="7">
    <location>
        <begin position="1"/>
        <end position="21"/>
    </location>
</feature>
<dbReference type="EMBL" id="FUPS01000005">
    <property type="protein sequence ID" value="SJS28340.1"/>
    <property type="molecule type" value="Genomic_DNA"/>
</dbReference>
<dbReference type="EMBL" id="LK933116">
    <property type="protein sequence ID" value="CDT33828.1"/>
    <property type="molecule type" value="Genomic_DNA"/>
</dbReference>
<evidence type="ECO:0000256" key="4">
    <source>
        <dbReference type="ARBA" id="ARBA00022679"/>
    </source>
</evidence>
<dbReference type="AlphaFoldDB" id="A0A031WGY2"/>
<evidence type="ECO:0000313" key="11">
    <source>
        <dbReference type="EMBL" id="CDT33828.1"/>
    </source>
</evidence>
<keyword evidence="7" id="KW-0732">Signal</keyword>
<keyword evidence="3" id="KW-0762">Sugar transport</keyword>
<dbReference type="RefSeq" id="WP_003416512.1">
    <property type="nucleotide sequence ID" value="NZ_AP025558.1"/>
</dbReference>